<evidence type="ECO:0000313" key="6">
    <source>
        <dbReference type="Proteomes" id="UP000585226"/>
    </source>
</evidence>
<dbReference type="InterPro" id="IPR028203">
    <property type="entry name" value="PSII_CF48-like_dom"/>
</dbReference>
<keyword evidence="2" id="KW-0604">Photosystem II</keyword>
<evidence type="ECO:0000259" key="4">
    <source>
        <dbReference type="Pfam" id="PF14870"/>
    </source>
</evidence>
<keyword evidence="1" id="KW-0602">Photosynthesis</keyword>
<dbReference type="SUPFAM" id="SSF110296">
    <property type="entry name" value="Oligoxyloglucan reducing end-specific cellobiohydrolase"/>
    <property type="match status" value="1"/>
</dbReference>
<evidence type="ECO:0000256" key="1">
    <source>
        <dbReference type="ARBA" id="ARBA00022531"/>
    </source>
</evidence>
<sequence>MLAIAFASTLVLATSCWADSVLDQPAPELVGLHPVVQLSVANAGSRLVSVGERGVVLLSDDQGKSWRQGRVPVSTTLTRVAFSDSENGWAVGHSGVVIHSSDGGETWVKQLDGVAVAQIELEAARREADDSGDSQRRIREAERLVAEGADKPFLAVFFDDARNGMIFGAYGLAFSTSDGGKSWESLMGSVQDADGFHIYSAVTVQGKLYLAGEQGLLLQSSNGGGTFSRIESPSNATIFGITASPSVMLVYGLKGRLYRSDDGGGNWTRVEMPEATISAGVYVAGDTFLLANERGQVFRSKDGGRTFLQVPTNNLAPVTSLALATDGVIVQSGLRGVSRITEIEHREELAQ</sequence>
<dbReference type="InterPro" id="IPR015943">
    <property type="entry name" value="WD40/YVTN_repeat-like_dom_sf"/>
</dbReference>
<accession>A0A7Y8KJ34</accession>
<evidence type="ECO:0000256" key="2">
    <source>
        <dbReference type="ARBA" id="ARBA00023276"/>
    </source>
</evidence>
<reference evidence="5 6" key="1">
    <citation type="submission" date="2020-04" db="EMBL/GenBank/DDBJ databases">
        <title>Molecular characterization of pseudomonads from Agaricus bisporus reveal novel blotch 2 pathogens in Western Europe.</title>
        <authorList>
            <person name="Taparia T."/>
            <person name="Krijger M."/>
            <person name="Haynes E."/>
            <person name="Elpinstone J.G."/>
            <person name="Noble R."/>
            <person name="Van Der Wolf J."/>
        </authorList>
    </citation>
    <scope>NUCLEOTIDE SEQUENCE [LARGE SCALE GENOMIC DNA]</scope>
    <source>
        <strain evidence="5 6">P8021</strain>
    </source>
</reference>
<feature type="domain" description="Photosynthesis system II assembly factor Ycf48/Hcf136-like" evidence="4">
    <location>
        <begin position="63"/>
        <end position="110"/>
    </location>
</feature>
<evidence type="ECO:0000256" key="3">
    <source>
        <dbReference type="SAM" id="SignalP"/>
    </source>
</evidence>
<dbReference type="GO" id="GO:0009523">
    <property type="term" value="C:photosystem II"/>
    <property type="evidence" value="ECO:0007669"/>
    <property type="project" value="UniProtKB-KW"/>
</dbReference>
<organism evidence="5 6">
    <name type="scientific">Pseudomonas reactans</name>
    <dbReference type="NCBI Taxonomy" id="117680"/>
    <lineage>
        <taxon>Bacteria</taxon>
        <taxon>Pseudomonadati</taxon>
        <taxon>Pseudomonadota</taxon>
        <taxon>Gammaproteobacteria</taxon>
        <taxon>Pseudomonadales</taxon>
        <taxon>Pseudomonadaceae</taxon>
        <taxon>Pseudomonas</taxon>
    </lineage>
</organism>
<dbReference type="PANTHER" id="PTHR47199:SF2">
    <property type="entry name" value="PHOTOSYSTEM II STABILITY_ASSEMBLY FACTOR HCF136, CHLOROPLASTIC"/>
    <property type="match status" value="1"/>
</dbReference>
<feature type="domain" description="Photosynthesis system II assembly factor Ycf48/Hcf136-like" evidence="4">
    <location>
        <begin position="150"/>
        <end position="268"/>
    </location>
</feature>
<dbReference type="Proteomes" id="UP000585226">
    <property type="component" value="Unassembled WGS sequence"/>
</dbReference>
<proteinExistence type="predicted"/>
<name>A0A7Y8KJ34_9PSED</name>
<dbReference type="PANTHER" id="PTHR47199">
    <property type="entry name" value="PHOTOSYSTEM II STABILITY/ASSEMBLY FACTOR HCF136, CHLOROPLASTIC"/>
    <property type="match status" value="1"/>
</dbReference>
<gene>
    <name evidence="5" type="ORF">HX893_23920</name>
</gene>
<keyword evidence="3" id="KW-0732">Signal</keyword>
<dbReference type="Pfam" id="PF14870">
    <property type="entry name" value="PSII_BNR"/>
    <property type="match status" value="2"/>
</dbReference>
<evidence type="ECO:0000313" key="5">
    <source>
        <dbReference type="EMBL" id="NWE91182.1"/>
    </source>
</evidence>
<dbReference type="Gene3D" id="2.130.10.10">
    <property type="entry name" value="YVTN repeat-like/Quinoprotein amine dehydrogenase"/>
    <property type="match status" value="2"/>
</dbReference>
<feature type="signal peptide" evidence="3">
    <location>
        <begin position="1"/>
        <end position="18"/>
    </location>
</feature>
<dbReference type="CDD" id="cd15482">
    <property type="entry name" value="Sialidase_non-viral"/>
    <property type="match status" value="1"/>
</dbReference>
<comment type="caution">
    <text evidence="5">The sequence shown here is derived from an EMBL/GenBank/DDBJ whole genome shotgun (WGS) entry which is preliminary data.</text>
</comment>
<dbReference type="GO" id="GO:0015979">
    <property type="term" value="P:photosynthesis"/>
    <property type="evidence" value="ECO:0007669"/>
    <property type="project" value="UniProtKB-KW"/>
</dbReference>
<dbReference type="AlphaFoldDB" id="A0A7Y8KJ34"/>
<protein>
    <recommendedName>
        <fullName evidence="4">Photosynthesis system II assembly factor Ycf48/Hcf136-like domain-containing protein</fullName>
    </recommendedName>
</protein>
<feature type="chain" id="PRO_5031216227" description="Photosynthesis system II assembly factor Ycf48/Hcf136-like domain-containing protein" evidence="3">
    <location>
        <begin position="19"/>
        <end position="351"/>
    </location>
</feature>
<dbReference type="EMBL" id="JACASD010000071">
    <property type="protein sequence ID" value="NWE91182.1"/>
    <property type="molecule type" value="Genomic_DNA"/>
</dbReference>